<protein>
    <submittedName>
        <fullName evidence="1">Uncharacterized protein</fullName>
    </submittedName>
</protein>
<sequence length="95" mass="10685">HMVRMPPCGGIVAMYNWKENPQQAQDALDGLHVSAGLETPWEQLECLGRPGNALLRYLESNWGFNALFKATSVMGIEGGRERRTFTPPTYNPCQY</sequence>
<reference evidence="1 2" key="1">
    <citation type="submission" date="2024-05" db="EMBL/GenBank/DDBJ databases">
        <title>Genome sequencing and assembly of Indian major carp, Cirrhinus mrigala (Hamilton, 1822).</title>
        <authorList>
            <person name="Mohindra V."/>
            <person name="Chowdhury L.M."/>
            <person name="Lal K."/>
            <person name="Jena J.K."/>
        </authorList>
    </citation>
    <scope>NUCLEOTIDE SEQUENCE [LARGE SCALE GENOMIC DNA]</scope>
    <source>
        <strain evidence="1">CM1030</strain>
        <tissue evidence="1">Blood</tissue>
    </source>
</reference>
<dbReference type="EMBL" id="JAMKFB020000019">
    <property type="protein sequence ID" value="KAL0165685.1"/>
    <property type="molecule type" value="Genomic_DNA"/>
</dbReference>
<name>A0ABD0NWQ1_CIRMR</name>
<dbReference type="Proteomes" id="UP001529510">
    <property type="component" value="Unassembled WGS sequence"/>
</dbReference>
<proteinExistence type="predicted"/>
<accession>A0ABD0NWQ1</accession>
<gene>
    <name evidence="1" type="ORF">M9458_037529</name>
</gene>
<keyword evidence="2" id="KW-1185">Reference proteome</keyword>
<comment type="caution">
    <text evidence="1">The sequence shown here is derived from an EMBL/GenBank/DDBJ whole genome shotgun (WGS) entry which is preliminary data.</text>
</comment>
<dbReference type="AlphaFoldDB" id="A0ABD0NWQ1"/>
<feature type="non-terminal residue" evidence="1">
    <location>
        <position position="1"/>
    </location>
</feature>
<evidence type="ECO:0000313" key="2">
    <source>
        <dbReference type="Proteomes" id="UP001529510"/>
    </source>
</evidence>
<evidence type="ECO:0000313" key="1">
    <source>
        <dbReference type="EMBL" id="KAL0165685.1"/>
    </source>
</evidence>
<organism evidence="1 2">
    <name type="scientific">Cirrhinus mrigala</name>
    <name type="common">Mrigala</name>
    <dbReference type="NCBI Taxonomy" id="683832"/>
    <lineage>
        <taxon>Eukaryota</taxon>
        <taxon>Metazoa</taxon>
        <taxon>Chordata</taxon>
        <taxon>Craniata</taxon>
        <taxon>Vertebrata</taxon>
        <taxon>Euteleostomi</taxon>
        <taxon>Actinopterygii</taxon>
        <taxon>Neopterygii</taxon>
        <taxon>Teleostei</taxon>
        <taxon>Ostariophysi</taxon>
        <taxon>Cypriniformes</taxon>
        <taxon>Cyprinidae</taxon>
        <taxon>Labeoninae</taxon>
        <taxon>Labeonini</taxon>
        <taxon>Cirrhinus</taxon>
    </lineage>
</organism>